<feature type="region of interest" description="Disordered" evidence="1">
    <location>
        <begin position="512"/>
        <end position="575"/>
    </location>
</feature>
<dbReference type="AlphaFoldDB" id="A0A8J8NXQ3"/>
<feature type="compositionally biased region" description="Polar residues" evidence="1">
    <location>
        <begin position="338"/>
        <end position="360"/>
    </location>
</feature>
<gene>
    <name evidence="2" type="ORF">FGO68_gene16250</name>
</gene>
<protein>
    <submittedName>
        <fullName evidence="2">Uncharacterized protein</fullName>
    </submittedName>
</protein>
<feature type="region of interest" description="Disordered" evidence="1">
    <location>
        <begin position="217"/>
        <end position="270"/>
    </location>
</feature>
<evidence type="ECO:0000313" key="3">
    <source>
        <dbReference type="Proteomes" id="UP000785679"/>
    </source>
</evidence>
<feature type="compositionally biased region" description="Polar residues" evidence="1">
    <location>
        <begin position="148"/>
        <end position="164"/>
    </location>
</feature>
<dbReference type="EMBL" id="RRYP01004160">
    <property type="protein sequence ID" value="TNV83113.1"/>
    <property type="molecule type" value="Genomic_DNA"/>
</dbReference>
<feature type="compositionally biased region" description="Low complexity" evidence="1">
    <location>
        <begin position="241"/>
        <end position="251"/>
    </location>
</feature>
<dbReference type="Proteomes" id="UP000785679">
    <property type="component" value="Unassembled WGS sequence"/>
</dbReference>
<feature type="region of interest" description="Disordered" evidence="1">
    <location>
        <begin position="322"/>
        <end position="380"/>
    </location>
</feature>
<feature type="region of interest" description="Disordered" evidence="1">
    <location>
        <begin position="139"/>
        <end position="179"/>
    </location>
</feature>
<proteinExistence type="predicted"/>
<evidence type="ECO:0000256" key="1">
    <source>
        <dbReference type="SAM" id="MobiDB-lite"/>
    </source>
</evidence>
<organism evidence="2 3">
    <name type="scientific">Halteria grandinella</name>
    <dbReference type="NCBI Taxonomy" id="5974"/>
    <lineage>
        <taxon>Eukaryota</taxon>
        <taxon>Sar</taxon>
        <taxon>Alveolata</taxon>
        <taxon>Ciliophora</taxon>
        <taxon>Intramacronucleata</taxon>
        <taxon>Spirotrichea</taxon>
        <taxon>Stichotrichia</taxon>
        <taxon>Sporadotrichida</taxon>
        <taxon>Halteriidae</taxon>
        <taxon>Halteria</taxon>
    </lineage>
</organism>
<accession>A0A8J8NXQ3</accession>
<evidence type="ECO:0000313" key="2">
    <source>
        <dbReference type="EMBL" id="TNV83113.1"/>
    </source>
</evidence>
<feature type="compositionally biased region" description="Basic and acidic residues" evidence="1">
    <location>
        <begin position="548"/>
        <end position="558"/>
    </location>
</feature>
<sequence>MNTGSPSHNRVSIKQEPASIIPSFGRSDSYSSVKRKKKATIYQQKLERAIENIKCYHEMFGHEIKSLGPHYIEAAHIARNCAQHDQFLITQHSRDELNRLENSKKRMVSYLAQKFDFRVSFEDQVSPERRERMLSMRKGGLKAPKIQTGGSNISGNQGRQFQSLKNKKKDAPSAVAEEEHRVINTQNKLNEAKEALQHLRRKTLSSHEVMAEIYRMNSQMHRNHDKDPEGFDKTLSRADSSDSLGLLSGRSPKNAQRVGESTPMSPTGLQRKISLIQKGQSAIKRESQSPDPNQLQLGLNLHIKPVSITPGVNTLKTLKNQVTQQSSIRQQKRASATDKMSSSQAKSSTPDTTKGTQKPKSTMRLDSFNQSTERRDELPNSVKFVDDIRRQVTVESDRKNSDNKKILVQSQINRDFPSSFKSSHTSTFARKKSPQAIESVRMSRTGSTKVEAQGLNYEQEHIAQSEEYQDISLTNQGTSSGVKSPNIAVVRHFRLKPLRNTLDANQIYHNLQPNQERRQITSMQGQRRAESHLAGGRLTTNTTPLIQDSKRVSIESEKNGNSSTQQSTAGTRRELRKIEPKYASQAYNEADEIQYETTELSSNQRGYGQFEPYRMYQLIDSKLFRRGVSKASSPYVQVAIPFKLQASKLDLTSSVLEQRNRQKSLVKSRINQSGQATATMMGYTFANQSASSTLQTEHRQLPPQVQAEQIYGQPLNKSDLQQNLINKTRGSSPLVQQEANNYQTVQTEPFSNTPQFQRRKMTHDRAKTYSYYLKKVTEAPQFEQSVLGQKEQVQVVVNDKKNNS</sequence>
<feature type="compositionally biased region" description="Polar residues" evidence="1">
    <location>
        <begin position="419"/>
        <end position="428"/>
    </location>
</feature>
<comment type="caution">
    <text evidence="2">The sequence shown here is derived from an EMBL/GenBank/DDBJ whole genome shotgun (WGS) entry which is preliminary data.</text>
</comment>
<feature type="compositionally biased region" description="Polar residues" evidence="1">
    <location>
        <begin position="559"/>
        <end position="570"/>
    </location>
</feature>
<feature type="region of interest" description="Disordered" evidence="1">
    <location>
        <begin position="417"/>
        <end position="447"/>
    </location>
</feature>
<name>A0A8J8NXQ3_HALGN</name>
<feature type="compositionally biased region" description="Basic and acidic residues" evidence="1">
    <location>
        <begin position="222"/>
        <end position="240"/>
    </location>
</feature>
<feature type="compositionally biased region" description="Polar residues" evidence="1">
    <location>
        <begin position="512"/>
        <end position="525"/>
    </location>
</feature>
<keyword evidence="3" id="KW-1185">Reference proteome</keyword>
<reference evidence="2" key="1">
    <citation type="submission" date="2019-06" db="EMBL/GenBank/DDBJ databases">
        <authorList>
            <person name="Zheng W."/>
        </authorList>
    </citation>
    <scope>NUCLEOTIDE SEQUENCE</scope>
    <source>
        <strain evidence="2">QDHG01</strain>
    </source>
</reference>